<keyword evidence="2" id="KW-1185">Reference proteome</keyword>
<proteinExistence type="predicted"/>
<dbReference type="PROSITE" id="PS51257">
    <property type="entry name" value="PROKAR_LIPOPROTEIN"/>
    <property type="match status" value="1"/>
</dbReference>
<evidence type="ECO:0000313" key="2">
    <source>
        <dbReference type="Proteomes" id="UP000299102"/>
    </source>
</evidence>
<name>A0A4C1Y3W5_EUMVA</name>
<gene>
    <name evidence="1" type="ORF">EVAR_87374_1</name>
</gene>
<protein>
    <submittedName>
        <fullName evidence="1">Uncharacterized protein</fullName>
    </submittedName>
</protein>
<comment type="caution">
    <text evidence="1">The sequence shown here is derived from an EMBL/GenBank/DDBJ whole genome shotgun (WGS) entry which is preliminary data.</text>
</comment>
<accession>A0A4C1Y3W5</accession>
<organism evidence="1 2">
    <name type="scientific">Eumeta variegata</name>
    <name type="common">Bagworm moth</name>
    <name type="synonym">Eumeta japonica</name>
    <dbReference type="NCBI Taxonomy" id="151549"/>
    <lineage>
        <taxon>Eukaryota</taxon>
        <taxon>Metazoa</taxon>
        <taxon>Ecdysozoa</taxon>
        <taxon>Arthropoda</taxon>
        <taxon>Hexapoda</taxon>
        <taxon>Insecta</taxon>
        <taxon>Pterygota</taxon>
        <taxon>Neoptera</taxon>
        <taxon>Endopterygota</taxon>
        <taxon>Lepidoptera</taxon>
        <taxon>Glossata</taxon>
        <taxon>Ditrysia</taxon>
        <taxon>Tineoidea</taxon>
        <taxon>Psychidae</taxon>
        <taxon>Oiketicinae</taxon>
        <taxon>Eumeta</taxon>
    </lineage>
</organism>
<reference evidence="1 2" key="1">
    <citation type="journal article" date="2019" name="Commun. Biol.">
        <title>The bagworm genome reveals a unique fibroin gene that provides high tensile strength.</title>
        <authorList>
            <person name="Kono N."/>
            <person name="Nakamura H."/>
            <person name="Ohtoshi R."/>
            <person name="Tomita M."/>
            <person name="Numata K."/>
            <person name="Arakawa K."/>
        </authorList>
    </citation>
    <scope>NUCLEOTIDE SEQUENCE [LARGE SCALE GENOMIC DNA]</scope>
</reference>
<sequence>MRISSAGQSLGSAAGCKRQVNASYRQASSGLVPISVRSVREGSCRSGITYSQHHVSLDPSYACAVAGGTVLEGVSAEAGRRATALNLGYLKLKLDPDKLLKEAVERAHGPAPAGGRRAYRGLPCFVSL</sequence>
<evidence type="ECO:0000313" key="1">
    <source>
        <dbReference type="EMBL" id="GBP69095.1"/>
    </source>
</evidence>
<dbReference type="EMBL" id="BGZK01001030">
    <property type="protein sequence ID" value="GBP69095.1"/>
    <property type="molecule type" value="Genomic_DNA"/>
</dbReference>
<dbReference type="Proteomes" id="UP000299102">
    <property type="component" value="Unassembled WGS sequence"/>
</dbReference>
<dbReference type="AlphaFoldDB" id="A0A4C1Y3W5"/>